<keyword evidence="5" id="KW-0482">Metalloprotease</keyword>
<gene>
    <name evidence="7" type="ORF">NCTC10296_01801</name>
</gene>
<reference evidence="7 8" key="1">
    <citation type="submission" date="2018-12" db="EMBL/GenBank/DDBJ databases">
        <authorList>
            <consortium name="Pathogen Informatics"/>
        </authorList>
    </citation>
    <scope>NUCLEOTIDE SEQUENCE [LARGE SCALE GENOMIC DNA]</scope>
    <source>
        <strain evidence="7 8">NCTC10296</strain>
    </source>
</reference>
<evidence type="ECO:0000313" key="7">
    <source>
        <dbReference type="EMBL" id="VEF02454.1"/>
    </source>
</evidence>
<dbReference type="Proteomes" id="UP000279284">
    <property type="component" value="Chromosome"/>
</dbReference>
<dbReference type="InterPro" id="IPR028090">
    <property type="entry name" value="JAB_dom_prok"/>
</dbReference>
<dbReference type="RefSeq" id="WP_085415826.1">
    <property type="nucleotide sequence ID" value="NZ_CAUJPY010000007.1"/>
</dbReference>
<keyword evidence="1" id="KW-0645">Protease</keyword>
<keyword evidence="4" id="KW-0862">Zinc</keyword>
<dbReference type="AlphaFoldDB" id="A0A448D9R9"/>
<feature type="domain" description="JAB" evidence="6">
    <location>
        <begin position="30"/>
        <end position="122"/>
    </location>
</feature>
<dbReference type="GO" id="GO:0006508">
    <property type="term" value="P:proteolysis"/>
    <property type="evidence" value="ECO:0007669"/>
    <property type="project" value="UniProtKB-KW"/>
</dbReference>
<keyword evidence="3" id="KW-0378">Hydrolase</keyword>
<name>A0A448D9R9_9NEIS</name>
<dbReference type="Gene3D" id="3.40.140.10">
    <property type="entry name" value="Cytidine Deaminase, domain 2"/>
    <property type="match status" value="1"/>
</dbReference>
<dbReference type="STRING" id="493.BWD07_02625"/>
<evidence type="ECO:0000256" key="3">
    <source>
        <dbReference type="ARBA" id="ARBA00022801"/>
    </source>
</evidence>
<keyword evidence="8" id="KW-1185">Reference proteome</keyword>
<dbReference type="GO" id="GO:0008237">
    <property type="term" value="F:metallopeptidase activity"/>
    <property type="evidence" value="ECO:0007669"/>
    <property type="project" value="UniProtKB-KW"/>
</dbReference>
<accession>A0A448D9R9</accession>
<organism evidence="7 8">
    <name type="scientific">Neisseria canis</name>
    <dbReference type="NCBI Taxonomy" id="493"/>
    <lineage>
        <taxon>Bacteria</taxon>
        <taxon>Pseudomonadati</taxon>
        <taxon>Pseudomonadota</taxon>
        <taxon>Betaproteobacteria</taxon>
        <taxon>Neisseriales</taxon>
        <taxon>Neisseriaceae</taxon>
        <taxon>Neisseria</taxon>
    </lineage>
</organism>
<dbReference type="KEGG" id="nci:NCTC10296_01801"/>
<evidence type="ECO:0000259" key="6">
    <source>
        <dbReference type="Pfam" id="PF14464"/>
    </source>
</evidence>
<keyword evidence="2" id="KW-0479">Metal-binding</keyword>
<dbReference type="SUPFAM" id="SSF102712">
    <property type="entry name" value="JAB1/MPN domain"/>
    <property type="match status" value="1"/>
</dbReference>
<dbReference type="GO" id="GO:0046872">
    <property type="term" value="F:metal ion binding"/>
    <property type="evidence" value="ECO:0007669"/>
    <property type="project" value="UniProtKB-KW"/>
</dbReference>
<proteinExistence type="predicted"/>
<evidence type="ECO:0000313" key="8">
    <source>
        <dbReference type="Proteomes" id="UP000279284"/>
    </source>
</evidence>
<dbReference type="EMBL" id="LR134313">
    <property type="protein sequence ID" value="VEF02454.1"/>
    <property type="molecule type" value="Genomic_DNA"/>
</dbReference>
<protein>
    <recommendedName>
        <fullName evidence="6">JAB domain-containing protein</fullName>
    </recommendedName>
</protein>
<evidence type="ECO:0000256" key="1">
    <source>
        <dbReference type="ARBA" id="ARBA00022670"/>
    </source>
</evidence>
<dbReference type="Pfam" id="PF14464">
    <property type="entry name" value="Prok-JAB"/>
    <property type="match status" value="1"/>
</dbReference>
<evidence type="ECO:0000256" key="4">
    <source>
        <dbReference type="ARBA" id="ARBA00022833"/>
    </source>
</evidence>
<evidence type="ECO:0000256" key="2">
    <source>
        <dbReference type="ARBA" id="ARBA00022723"/>
    </source>
</evidence>
<dbReference type="OrthoDB" id="8763200at2"/>
<evidence type="ECO:0000256" key="5">
    <source>
        <dbReference type="ARBA" id="ARBA00023049"/>
    </source>
</evidence>
<sequence length="172" mass="20220">MEFLEWVAVDCDFKVRIDISVLNQLAAFRQTLSGNEPESLGLLVGLVWPTAFWVKAATIPTPFDELNRFWCIRTEKSAEFNFHTLKRLNLQSNHQLHYLGEWHTHPQIQPTPSLTDHINWRMLPENRYFEQDTRLFVILGTESCSRDWLSIQINGTFFDLILKNGQHSKQNY</sequence>